<dbReference type="EMBL" id="CALSGD010001392">
    <property type="protein sequence ID" value="CAH6786857.1"/>
    <property type="molecule type" value="Genomic_DNA"/>
</dbReference>
<keyword evidence="4" id="KW-0964">Secreted</keyword>
<dbReference type="InterPro" id="IPR001111">
    <property type="entry name" value="TGF-b_propeptide"/>
</dbReference>
<dbReference type="GO" id="GO:0005615">
    <property type="term" value="C:extracellular space"/>
    <property type="evidence" value="ECO:0007669"/>
    <property type="project" value="UniProtKB-KW"/>
</dbReference>
<feature type="region of interest" description="Disordered" evidence="10">
    <location>
        <begin position="1"/>
        <end position="21"/>
    </location>
</feature>
<keyword evidence="8" id="KW-0325">Glycoprotein</keyword>
<evidence type="ECO:0000256" key="5">
    <source>
        <dbReference type="ARBA" id="ARBA00022729"/>
    </source>
</evidence>
<dbReference type="Pfam" id="PF00019">
    <property type="entry name" value="TGF_beta"/>
    <property type="match status" value="1"/>
</dbReference>
<dbReference type="SMART" id="SM00204">
    <property type="entry name" value="TGFB"/>
    <property type="match status" value="1"/>
</dbReference>
<evidence type="ECO:0000256" key="3">
    <source>
        <dbReference type="ARBA" id="ARBA00022514"/>
    </source>
</evidence>
<name>A0AAU9Z2V3_PHORO</name>
<dbReference type="InterPro" id="IPR029034">
    <property type="entry name" value="Cystine-knot_cytokine"/>
</dbReference>
<comment type="similarity">
    <text evidence="2 9">Belongs to the TGF-beta family.</text>
</comment>
<dbReference type="InterPro" id="IPR017948">
    <property type="entry name" value="TGFb_CS"/>
</dbReference>
<evidence type="ECO:0000256" key="2">
    <source>
        <dbReference type="ARBA" id="ARBA00006656"/>
    </source>
</evidence>
<comment type="caution">
    <text evidence="12">The sequence shown here is derived from an EMBL/GenBank/DDBJ whole genome shotgun (WGS) entry which is preliminary data.</text>
</comment>
<dbReference type="CDD" id="cd13766">
    <property type="entry name" value="TGF_beta_GDF5_6_7"/>
    <property type="match status" value="1"/>
</dbReference>
<reference evidence="12" key="1">
    <citation type="submission" date="2022-06" db="EMBL/GenBank/DDBJ databases">
        <authorList>
            <person name="Andreotti S."/>
            <person name="Wyler E."/>
        </authorList>
    </citation>
    <scope>NUCLEOTIDE SEQUENCE</scope>
</reference>
<gene>
    <name evidence="12" type="primary">Gdf7</name>
    <name evidence="12" type="ORF">PHOROB_LOCUS4843</name>
</gene>
<evidence type="ECO:0000256" key="10">
    <source>
        <dbReference type="SAM" id="MobiDB-lite"/>
    </source>
</evidence>
<keyword evidence="3" id="KW-0202">Cytokine</keyword>
<evidence type="ECO:0000313" key="12">
    <source>
        <dbReference type="EMBL" id="CAH6786857.1"/>
    </source>
</evidence>
<dbReference type="InterPro" id="IPR001839">
    <property type="entry name" value="TGF-b_C"/>
</dbReference>
<evidence type="ECO:0000256" key="6">
    <source>
        <dbReference type="ARBA" id="ARBA00023030"/>
    </source>
</evidence>
<evidence type="ECO:0000256" key="8">
    <source>
        <dbReference type="ARBA" id="ARBA00023180"/>
    </source>
</evidence>
<keyword evidence="6 9" id="KW-0339">Growth factor</keyword>
<keyword evidence="5" id="KW-0732">Signal</keyword>
<organism evidence="12 13">
    <name type="scientific">Phodopus roborovskii</name>
    <name type="common">Roborovski's desert hamster</name>
    <name type="synonym">Cricetulus roborovskii</name>
    <dbReference type="NCBI Taxonomy" id="109678"/>
    <lineage>
        <taxon>Eukaryota</taxon>
        <taxon>Metazoa</taxon>
        <taxon>Chordata</taxon>
        <taxon>Craniata</taxon>
        <taxon>Vertebrata</taxon>
        <taxon>Euteleostomi</taxon>
        <taxon>Mammalia</taxon>
        <taxon>Eutheria</taxon>
        <taxon>Euarchontoglires</taxon>
        <taxon>Glires</taxon>
        <taxon>Rodentia</taxon>
        <taxon>Myomorpha</taxon>
        <taxon>Muroidea</taxon>
        <taxon>Cricetidae</taxon>
        <taxon>Cricetinae</taxon>
        <taxon>Phodopus</taxon>
    </lineage>
</organism>
<dbReference type="Gene3D" id="2.60.120.970">
    <property type="match status" value="1"/>
</dbReference>
<keyword evidence="13" id="KW-1185">Reference proteome</keyword>
<feature type="compositionally biased region" description="Basic residues" evidence="10">
    <location>
        <begin position="239"/>
        <end position="248"/>
    </location>
</feature>
<keyword evidence="7" id="KW-1015">Disulfide bond</keyword>
<dbReference type="PROSITE" id="PS00250">
    <property type="entry name" value="TGF_BETA_1"/>
    <property type="match status" value="1"/>
</dbReference>
<evidence type="ECO:0000259" key="11">
    <source>
        <dbReference type="PROSITE" id="PS51362"/>
    </source>
</evidence>
<dbReference type="Pfam" id="PF00688">
    <property type="entry name" value="TGFb_propeptide"/>
    <property type="match status" value="1"/>
</dbReference>
<evidence type="ECO:0000256" key="9">
    <source>
        <dbReference type="RuleBase" id="RU000354"/>
    </source>
</evidence>
<dbReference type="SUPFAM" id="SSF57501">
    <property type="entry name" value="Cystine-knot cytokines"/>
    <property type="match status" value="1"/>
</dbReference>
<proteinExistence type="inferred from homology"/>
<feature type="region of interest" description="Disordered" evidence="10">
    <location>
        <begin position="192"/>
        <end position="248"/>
    </location>
</feature>
<dbReference type="GO" id="GO:0005125">
    <property type="term" value="F:cytokine activity"/>
    <property type="evidence" value="ECO:0007669"/>
    <property type="project" value="UniProtKB-KW"/>
</dbReference>
<dbReference type="Gene3D" id="2.10.90.10">
    <property type="entry name" value="Cystine-knot cytokines"/>
    <property type="match status" value="1"/>
</dbReference>
<evidence type="ECO:0000313" key="13">
    <source>
        <dbReference type="Proteomes" id="UP001152836"/>
    </source>
</evidence>
<accession>A0AAU9Z2V3</accession>
<protein>
    <submittedName>
        <fullName evidence="12">Gdf7 protein</fullName>
    </submittedName>
</protein>
<dbReference type="GO" id="GO:0030509">
    <property type="term" value="P:BMP signaling pathway"/>
    <property type="evidence" value="ECO:0007669"/>
    <property type="project" value="TreeGrafter"/>
</dbReference>
<dbReference type="FunFam" id="2.10.90.10:FF:000001">
    <property type="entry name" value="Bone morphogenetic protein 4"/>
    <property type="match status" value="1"/>
</dbReference>
<evidence type="ECO:0000256" key="7">
    <source>
        <dbReference type="ARBA" id="ARBA00023157"/>
    </source>
</evidence>
<dbReference type="InterPro" id="IPR015615">
    <property type="entry name" value="TGF-beta-rel"/>
</dbReference>
<dbReference type="PANTHER" id="PTHR11848:SF160">
    <property type="entry name" value="GROWTH_DIFFERENTIATION FACTOR 7"/>
    <property type="match status" value="1"/>
</dbReference>
<dbReference type="PANTHER" id="PTHR11848">
    <property type="entry name" value="TGF-BETA FAMILY"/>
    <property type="match status" value="1"/>
</dbReference>
<evidence type="ECO:0000256" key="4">
    <source>
        <dbReference type="ARBA" id="ARBA00022525"/>
    </source>
</evidence>
<feature type="compositionally biased region" description="Gly residues" evidence="10">
    <location>
        <begin position="228"/>
        <end position="238"/>
    </location>
</feature>
<dbReference type="Proteomes" id="UP001152836">
    <property type="component" value="Unassembled WGS sequence"/>
</dbReference>
<dbReference type="AlphaFoldDB" id="A0AAU9Z2V3"/>
<evidence type="ECO:0000256" key="1">
    <source>
        <dbReference type="ARBA" id="ARBA00004613"/>
    </source>
</evidence>
<comment type="subcellular location">
    <subcellularLocation>
        <location evidence="1">Secreted</location>
    </subcellularLocation>
</comment>
<feature type="domain" description="TGF-beta family profile" evidence="11">
    <location>
        <begin position="217"/>
        <end position="349"/>
    </location>
</feature>
<dbReference type="GO" id="GO:0008083">
    <property type="term" value="F:growth factor activity"/>
    <property type="evidence" value="ECO:0007669"/>
    <property type="project" value="UniProtKB-KW"/>
</dbReference>
<dbReference type="PROSITE" id="PS51362">
    <property type="entry name" value="TGF_BETA_2"/>
    <property type="match status" value="1"/>
</dbReference>
<sequence>MMSLYQSLAGRAPSPSGQGHADTITGFIDQATQEESGAEPSQNFLFDVSGLPDTDEVVSAQLRVLRQRSPEPDLEGATLPPLLQLSSCPDTARTSYLLHSRSAEPLEMARWEAFDVTDAVQSHRRDPRISGKFCLVLRAVTGSGSSPLALRRLGFGWPGGGTAEERALLVISSRTQRKDSLFREIRAQARALRAAAEPPPDPGPGPGSRKATPGGHRRRRTALAGTRGAQGSGGGGGKGHGRRGRSRCSRKPLHVDFKELGWDDWIIAPLDYEAYHCEGVCDFPLRSHLEPTNHAIIQTLLNSMAPDAAPASCCVPARLSPISILYIDAANNVVYKQYEDMVVEACGCR</sequence>